<dbReference type="PANTHER" id="PTHR24221">
    <property type="entry name" value="ATP-BINDING CASSETTE SUB-FAMILY B"/>
    <property type="match status" value="1"/>
</dbReference>
<name>A0A090GK23_MESPL</name>
<feature type="transmembrane region" description="Helical" evidence="11">
    <location>
        <begin position="265"/>
        <end position="288"/>
    </location>
</feature>
<keyword evidence="5" id="KW-0762">Sugar transport</keyword>
<keyword evidence="7" id="KW-0547">Nucleotide-binding</keyword>
<proteinExistence type="inferred from homology"/>
<evidence type="ECO:0000256" key="11">
    <source>
        <dbReference type="SAM" id="Phobius"/>
    </source>
</evidence>
<evidence type="ECO:0000259" key="14">
    <source>
        <dbReference type="PROSITE" id="PS50990"/>
    </source>
</evidence>
<dbReference type="Pfam" id="PF00664">
    <property type="entry name" value="ABC_membrane"/>
    <property type="match status" value="1"/>
</dbReference>
<dbReference type="InterPro" id="IPR039395">
    <property type="entry name" value="Peptidase_C39-like_A"/>
</dbReference>
<dbReference type="CDD" id="cd18588">
    <property type="entry name" value="ABC_6TM_CyaB_HlyB_like"/>
    <property type="match status" value="1"/>
</dbReference>
<keyword evidence="4" id="KW-1003">Cell membrane</keyword>
<keyword evidence="8 15" id="KW-0067">ATP-binding</keyword>
<dbReference type="FunFam" id="1.20.1560.10:FF:000056">
    <property type="entry name" value="Alpha-hemolysin translocation ATP-binding protein HlyB"/>
    <property type="match status" value="1"/>
</dbReference>
<dbReference type="InterPro" id="IPR005074">
    <property type="entry name" value="Peptidase_C39"/>
</dbReference>
<keyword evidence="9 11" id="KW-1133">Transmembrane helix</keyword>
<feature type="transmembrane region" description="Helical" evidence="11">
    <location>
        <begin position="189"/>
        <end position="210"/>
    </location>
</feature>
<dbReference type="CDD" id="cd02417">
    <property type="entry name" value="Peptidase_C39_likeA"/>
    <property type="match status" value="1"/>
</dbReference>
<dbReference type="InterPro" id="IPR017871">
    <property type="entry name" value="ABC_transporter-like_CS"/>
</dbReference>
<dbReference type="SMART" id="SM00382">
    <property type="entry name" value="AAA"/>
    <property type="match status" value="1"/>
</dbReference>
<dbReference type="PROSITE" id="PS50929">
    <property type="entry name" value="ABC_TM1F"/>
    <property type="match status" value="1"/>
</dbReference>
<evidence type="ECO:0000256" key="9">
    <source>
        <dbReference type="ARBA" id="ARBA00022989"/>
    </source>
</evidence>
<dbReference type="InterPro" id="IPR036640">
    <property type="entry name" value="ABC1_TM_sf"/>
</dbReference>
<dbReference type="InterPro" id="IPR010132">
    <property type="entry name" value="ATPase_T1SS_HlyB"/>
</dbReference>
<dbReference type="SUPFAM" id="SSF52540">
    <property type="entry name" value="P-loop containing nucleoside triphosphate hydrolases"/>
    <property type="match status" value="1"/>
</dbReference>
<evidence type="ECO:0000256" key="8">
    <source>
        <dbReference type="ARBA" id="ARBA00022840"/>
    </source>
</evidence>
<keyword evidence="6 11" id="KW-0812">Transmembrane</keyword>
<dbReference type="GO" id="GO:0030253">
    <property type="term" value="P:protein secretion by the type I secretion system"/>
    <property type="evidence" value="ECO:0007669"/>
    <property type="project" value="InterPro"/>
</dbReference>
<evidence type="ECO:0000313" key="15">
    <source>
        <dbReference type="EMBL" id="CDX34675.1"/>
    </source>
</evidence>
<feature type="transmembrane region" description="Helical" evidence="11">
    <location>
        <begin position="294"/>
        <end position="314"/>
    </location>
</feature>
<dbReference type="InterPro" id="IPR027417">
    <property type="entry name" value="P-loop_NTPase"/>
</dbReference>
<dbReference type="GO" id="GO:0008233">
    <property type="term" value="F:peptidase activity"/>
    <property type="evidence" value="ECO:0007669"/>
    <property type="project" value="InterPro"/>
</dbReference>
<dbReference type="Gene3D" id="3.40.50.300">
    <property type="entry name" value="P-loop containing nucleotide triphosphate hydrolases"/>
    <property type="match status" value="1"/>
</dbReference>
<dbReference type="AlphaFoldDB" id="A0A090GK23"/>
<dbReference type="PANTHER" id="PTHR24221:SF647">
    <property type="entry name" value="BLL6336 PROTEIN"/>
    <property type="match status" value="1"/>
</dbReference>
<dbReference type="InterPro" id="IPR039421">
    <property type="entry name" value="Type_1_exporter"/>
</dbReference>
<keyword evidence="10 11" id="KW-0472">Membrane</keyword>
<reference evidence="15 16" key="1">
    <citation type="submission" date="2014-08" db="EMBL/GenBank/DDBJ databases">
        <authorList>
            <person name="Moulin Lionel"/>
        </authorList>
    </citation>
    <scope>NUCLEOTIDE SEQUENCE [LARGE SCALE GENOMIC DNA]</scope>
</reference>
<evidence type="ECO:0000256" key="2">
    <source>
        <dbReference type="ARBA" id="ARBA00005417"/>
    </source>
</evidence>
<evidence type="ECO:0000256" key="10">
    <source>
        <dbReference type="ARBA" id="ARBA00023136"/>
    </source>
</evidence>
<dbReference type="GO" id="GO:0034040">
    <property type="term" value="F:ATPase-coupled lipid transmembrane transporter activity"/>
    <property type="evidence" value="ECO:0007669"/>
    <property type="project" value="TreeGrafter"/>
</dbReference>
<dbReference type="GO" id="GO:0006508">
    <property type="term" value="P:proteolysis"/>
    <property type="evidence" value="ECO:0007669"/>
    <property type="project" value="InterPro"/>
</dbReference>
<dbReference type="InterPro" id="IPR003439">
    <property type="entry name" value="ABC_transporter-like_ATP-bd"/>
</dbReference>
<dbReference type="Proteomes" id="UP000046373">
    <property type="component" value="Unassembled WGS sequence"/>
</dbReference>
<evidence type="ECO:0000256" key="4">
    <source>
        <dbReference type="ARBA" id="ARBA00022475"/>
    </source>
</evidence>
<dbReference type="PROSITE" id="PS00211">
    <property type="entry name" value="ABC_TRANSPORTER_1"/>
    <property type="match status" value="1"/>
</dbReference>
<evidence type="ECO:0000256" key="7">
    <source>
        <dbReference type="ARBA" id="ARBA00022741"/>
    </source>
</evidence>
<feature type="domain" description="ABC transmembrane type-1" evidence="13">
    <location>
        <begin position="159"/>
        <end position="438"/>
    </location>
</feature>
<dbReference type="PROSITE" id="PS50990">
    <property type="entry name" value="PEPTIDASE_C39"/>
    <property type="match status" value="1"/>
</dbReference>
<evidence type="ECO:0000256" key="3">
    <source>
        <dbReference type="ARBA" id="ARBA00022448"/>
    </source>
</evidence>
<dbReference type="EMBL" id="CCNB01000011">
    <property type="protein sequence ID" value="CDX34675.1"/>
    <property type="molecule type" value="Genomic_DNA"/>
</dbReference>
<feature type="transmembrane region" description="Helical" evidence="11">
    <location>
        <begin position="154"/>
        <end position="177"/>
    </location>
</feature>
<feature type="domain" description="ABC transporter" evidence="12">
    <location>
        <begin position="472"/>
        <end position="707"/>
    </location>
</feature>
<dbReference type="NCBIfam" id="TIGR01846">
    <property type="entry name" value="type_I_sec_HlyB"/>
    <property type="match status" value="1"/>
</dbReference>
<protein>
    <submittedName>
        <fullName evidence="15">Toxin RTX-I translocation ATP-binding protein</fullName>
    </submittedName>
</protein>
<dbReference type="InterPro" id="IPR003593">
    <property type="entry name" value="AAA+_ATPase"/>
</dbReference>
<dbReference type="FunFam" id="3.40.50.300:FF:000221">
    <property type="entry name" value="Multidrug ABC transporter ATP-binding protein"/>
    <property type="match status" value="1"/>
</dbReference>
<dbReference type="GO" id="GO:0005524">
    <property type="term" value="F:ATP binding"/>
    <property type="evidence" value="ECO:0007669"/>
    <property type="project" value="UniProtKB-KW"/>
</dbReference>
<evidence type="ECO:0000259" key="12">
    <source>
        <dbReference type="PROSITE" id="PS50893"/>
    </source>
</evidence>
<accession>A0A090GK23</accession>
<dbReference type="GO" id="GO:0140359">
    <property type="term" value="F:ABC-type transporter activity"/>
    <property type="evidence" value="ECO:0007669"/>
    <property type="project" value="InterPro"/>
</dbReference>
<dbReference type="SUPFAM" id="SSF90123">
    <property type="entry name" value="ABC transporter transmembrane region"/>
    <property type="match status" value="1"/>
</dbReference>
<sequence length="722" mass="79853">MNFVTPIVAGLDSGVICLTLLTQYLRQPADPDAIRHDLGLGERVADRVHIVRAAKRLKLKARIIQPSPKRLDRLPLPVIVEKGDGSFAVLAAASAGKVLLQDPQVGSPREMTREEFAALWSGHVILVTSRAFAQGFSRRFDFSWFIPEIIRYRWIFAEVLLASFFVQLLGLISPIFFQLVIDKVLVHNGLTTLEVLVIGLSAVSMFEVLLTGLRTYTTIHTTSRIDVALGAKLFHHLLGLPIAYFEARQTGQTVARVHELENIRAFLTGSALTVLLDVLFLFVFLAVMYLYSGWLTLIVVCSIPAYVVLSMAVTPEFRRRIEEKFNRGAENQTFLVESIVGVETLKAMAVEPQMQRRWEDQLAGYVAAGFRTARLSNLASNTAQFISKAVIVATMWFGAKAVLAGDMTVGQLVAFNIMAGRVAGPVLRLAQLWQDLQQVRISVDRLGDILNAPVELSGGAGQGSLRKVAGHAAFDHVTFRYRPGEREILSDVSFEVQPGEIIGIVGPSGSGKSTIAKLLQRLHVPERGRVLIDGVDLALIDPRSLRRQIGVVLQENILFRRTVRENIALADPALPLDRIIEAAKLSGAHDFIVQLKSGYDTVLEERGANLSGGQRQRIAIARALVTNPRILIFDEATSALDYESEYVIQQNMRQMAMGRTVFIIAHRLAALRDATRILTIEAGRITEQGTHEELLRKGGRYAQLHRLQAEQRPAAPQQEAAE</sequence>
<dbReference type="GO" id="GO:0005886">
    <property type="term" value="C:plasma membrane"/>
    <property type="evidence" value="ECO:0007669"/>
    <property type="project" value="UniProtKB-SubCell"/>
</dbReference>
<evidence type="ECO:0000313" key="16">
    <source>
        <dbReference type="Proteomes" id="UP000046373"/>
    </source>
</evidence>
<keyword evidence="3" id="KW-0813">Transport</keyword>
<comment type="subcellular location">
    <subcellularLocation>
        <location evidence="1">Cell membrane</location>
        <topology evidence="1">Multi-pass membrane protein</topology>
    </subcellularLocation>
</comment>
<dbReference type="Pfam" id="PF03412">
    <property type="entry name" value="Peptidase_C39"/>
    <property type="match status" value="1"/>
</dbReference>
<dbReference type="GO" id="GO:0030256">
    <property type="term" value="C:type I protein secretion system complex"/>
    <property type="evidence" value="ECO:0007669"/>
    <property type="project" value="InterPro"/>
</dbReference>
<organism evidence="15 16">
    <name type="scientific">Mesorhizobium plurifarium</name>
    <dbReference type="NCBI Taxonomy" id="69974"/>
    <lineage>
        <taxon>Bacteria</taxon>
        <taxon>Pseudomonadati</taxon>
        <taxon>Pseudomonadota</taxon>
        <taxon>Alphaproteobacteria</taxon>
        <taxon>Hyphomicrobiales</taxon>
        <taxon>Phyllobacteriaceae</taxon>
        <taxon>Mesorhizobium</taxon>
    </lineage>
</organism>
<dbReference type="PROSITE" id="PS50893">
    <property type="entry name" value="ABC_TRANSPORTER_2"/>
    <property type="match status" value="1"/>
</dbReference>
<evidence type="ECO:0000256" key="6">
    <source>
        <dbReference type="ARBA" id="ARBA00022692"/>
    </source>
</evidence>
<dbReference type="Gene3D" id="3.90.70.10">
    <property type="entry name" value="Cysteine proteinases"/>
    <property type="match status" value="1"/>
</dbReference>
<feature type="domain" description="Peptidase C39" evidence="14">
    <location>
        <begin position="7"/>
        <end position="127"/>
    </location>
</feature>
<comment type="similarity">
    <text evidence="2">Belongs to the ABC transporter superfamily.</text>
</comment>
<gene>
    <name evidence="15" type="primary">apxIB</name>
    <name evidence="15" type="ORF">MPLDJ20_190095</name>
</gene>
<evidence type="ECO:0000259" key="13">
    <source>
        <dbReference type="PROSITE" id="PS50929"/>
    </source>
</evidence>
<dbReference type="Pfam" id="PF00005">
    <property type="entry name" value="ABC_tran"/>
    <property type="match status" value="1"/>
</dbReference>
<dbReference type="InterPro" id="IPR011527">
    <property type="entry name" value="ABC1_TM_dom"/>
</dbReference>
<dbReference type="GO" id="GO:0016887">
    <property type="term" value="F:ATP hydrolysis activity"/>
    <property type="evidence" value="ECO:0007669"/>
    <property type="project" value="InterPro"/>
</dbReference>
<evidence type="ECO:0000256" key="1">
    <source>
        <dbReference type="ARBA" id="ARBA00004651"/>
    </source>
</evidence>
<dbReference type="Gene3D" id="1.20.1560.10">
    <property type="entry name" value="ABC transporter type 1, transmembrane domain"/>
    <property type="match status" value="1"/>
</dbReference>
<evidence type="ECO:0000256" key="5">
    <source>
        <dbReference type="ARBA" id="ARBA00022597"/>
    </source>
</evidence>